<dbReference type="AlphaFoldDB" id="A0A9P6KLT9"/>
<dbReference type="Proteomes" id="UP000756921">
    <property type="component" value="Unassembled WGS sequence"/>
</dbReference>
<accession>A0A9P6KLT9</accession>
<keyword evidence="2" id="KW-1185">Reference proteome</keyword>
<comment type="caution">
    <text evidence="1">The sequence shown here is derived from an EMBL/GenBank/DDBJ whole genome shotgun (WGS) entry which is preliminary data.</text>
</comment>
<sequence length="198" mass="21968">MGQASQGDYLGLHDAWSLDSDPVLSLDSVRVRRIAEKCRPWEWQKNVDFGSGRKMSTLGVADKTSIFGLAEQRLPSDLPNTSTFGFGPRIVEFPLVVATSTADRTSNPCATSLIGQAATPVDDWNDCEHWIAQACCSGVRSRGFLQGGYPALQLAWRQAVNFRWCTVALAPTQEQKLPYALFAIHQDLKRHSKSMIWP</sequence>
<evidence type="ECO:0000313" key="2">
    <source>
        <dbReference type="Proteomes" id="UP000756921"/>
    </source>
</evidence>
<organism evidence="1 2">
    <name type="scientific">Paraphaeosphaeria minitans</name>
    <dbReference type="NCBI Taxonomy" id="565426"/>
    <lineage>
        <taxon>Eukaryota</taxon>
        <taxon>Fungi</taxon>
        <taxon>Dikarya</taxon>
        <taxon>Ascomycota</taxon>
        <taxon>Pezizomycotina</taxon>
        <taxon>Dothideomycetes</taxon>
        <taxon>Pleosporomycetidae</taxon>
        <taxon>Pleosporales</taxon>
        <taxon>Massarineae</taxon>
        <taxon>Didymosphaeriaceae</taxon>
        <taxon>Paraphaeosphaeria</taxon>
    </lineage>
</organism>
<dbReference type="EMBL" id="WJXW01000014">
    <property type="protein sequence ID" value="KAF9730824.1"/>
    <property type="molecule type" value="Genomic_DNA"/>
</dbReference>
<evidence type="ECO:0000313" key="1">
    <source>
        <dbReference type="EMBL" id="KAF9730824.1"/>
    </source>
</evidence>
<name>A0A9P6KLT9_9PLEO</name>
<protein>
    <submittedName>
        <fullName evidence="1">Uncharacterized protein</fullName>
    </submittedName>
</protein>
<reference evidence="1" key="1">
    <citation type="journal article" date="2020" name="Mol. Plant Microbe Interact.">
        <title>Genome Sequence of the Biocontrol Agent Coniothyrium minitans strain Conio (IMI 134523).</title>
        <authorList>
            <person name="Patel D."/>
            <person name="Shittu T.A."/>
            <person name="Baroncelli R."/>
            <person name="Muthumeenakshi S."/>
            <person name="Osborne T.H."/>
            <person name="Janganan T.K."/>
            <person name="Sreenivasaprasad S."/>
        </authorList>
    </citation>
    <scope>NUCLEOTIDE SEQUENCE</scope>
    <source>
        <strain evidence="1">Conio</strain>
    </source>
</reference>
<gene>
    <name evidence="1" type="ORF">PMIN01_11693</name>
</gene>
<proteinExistence type="predicted"/>